<keyword evidence="5" id="KW-0418">Kinase</keyword>
<comment type="caution">
    <text evidence="11">The sequence shown here is derived from an EMBL/GenBank/DDBJ whole genome shotgun (WGS) entry which is preliminary data.</text>
</comment>
<dbReference type="PRINTS" id="PR00344">
    <property type="entry name" value="BCTRLSENSOR"/>
</dbReference>
<evidence type="ECO:0000256" key="2">
    <source>
        <dbReference type="ARBA" id="ARBA00012438"/>
    </source>
</evidence>
<dbReference type="InterPro" id="IPR036097">
    <property type="entry name" value="HisK_dim/P_sf"/>
</dbReference>
<dbReference type="SMART" id="SM00448">
    <property type="entry name" value="REC"/>
    <property type="match status" value="1"/>
</dbReference>
<dbReference type="Pfam" id="PF00072">
    <property type="entry name" value="Response_reg"/>
    <property type="match status" value="1"/>
</dbReference>
<dbReference type="InterPro" id="IPR003661">
    <property type="entry name" value="HisK_dim/P_dom"/>
</dbReference>
<feature type="region of interest" description="Disordered" evidence="8">
    <location>
        <begin position="1"/>
        <end position="70"/>
    </location>
</feature>
<feature type="domain" description="Response regulatory" evidence="10">
    <location>
        <begin position="717"/>
        <end position="874"/>
    </location>
</feature>
<reference evidence="11" key="1">
    <citation type="submission" date="2020-10" db="EMBL/GenBank/DDBJ databases">
        <title>Unveiling of a novel bifunctional photoreceptor, Dualchrome1, isolated from a cosmopolitan green alga.</title>
        <authorList>
            <person name="Suzuki S."/>
            <person name="Kawachi M."/>
        </authorList>
    </citation>
    <scope>NUCLEOTIDE SEQUENCE</scope>
    <source>
        <strain evidence="11">NIES 2893</strain>
    </source>
</reference>
<dbReference type="Gene3D" id="3.30.565.10">
    <property type="entry name" value="Histidine kinase-like ATPase, C-terminal domain"/>
    <property type="match status" value="1"/>
</dbReference>
<dbReference type="EC" id="2.7.13.3" evidence="2"/>
<dbReference type="AlphaFoldDB" id="A0A830HXD7"/>
<feature type="compositionally biased region" description="Acidic residues" evidence="8">
    <location>
        <begin position="416"/>
        <end position="431"/>
    </location>
</feature>
<keyword evidence="6" id="KW-0675">Receptor</keyword>
<dbReference type="CDD" id="cd00082">
    <property type="entry name" value="HisKA"/>
    <property type="match status" value="1"/>
</dbReference>
<dbReference type="InterPro" id="IPR036890">
    <property type="entry name" value="HATPase_C_sf"/>
</dbReference>
<dbReference type="Proteomes" id="UP000660262">
    <property type="component" value="Unassembled WGS sequence"/>
</dbReference>
<keyword evidence="3 7" id="KW-0597">Phosphoprotein</keyword>
<dbReference type="InterPro" id="IPR005467">
    <property type="entry name" value="His_kinase_dom"/>
</dbReference>
<evidence type="ECO:0000256" key="8">
    <source>
        <dbReference type="SAM" id="MobiDB-lite"/>
    </source>
</evidence>
<evidence type="ECO:0000259" key="9">
    <source>
        <dbReference type="PROSITE" id="PS50109"/>
    </source>
</evidence>
<proteinExistence type="predicted"/>
<feature type="domain" description="Histidine kinase" evidence="9">
    <location>
        <begin position="368"/>
        <end position="659"/>
    </location>
</feature>
<feature type="region of interest" description="Disordered" evidence="8">
    <location>
        <begin position="151"/>
        <end position="176"/>
    </location>
</feature>
<dbReference type="Gene3D" id="3.30.450.40">
    <property type="match status" value="1"/>
</dbReference>
<accession>A0A830HXD7</accession>
<evidence type="ECO:0000256" key="1">
    <source>
        <dbReference type="ARBA" id="ARBA00000085"/>
    </source>
</evidence>
<comment type="catalytic activity">
    <reaction evidence="1">
        <text>ATP + protein L-histidine = ADP + protein N-phospho-L-histidine.</text>
        <dbReference type="EC" id="2.7.13.3"/>
    </reaction>
</comment>
<dbReference type="SUPFAM" id="SSF55874">
    <property type="entry name" value="ATPase domain of HSP90 chaperone/DNA topoisomerase II/histidine kinase"/>
    <property type="match status" value="1"/>
</dbReference>
<dbReference type="SMART" id="SM00388">
    <property type="entry name" value="HisKA"/>
    <property type="match status" value="1"/>
</dbReference>
<dbReference type="SUPFAM" id="SSF47384">
    <property type="entry name" value="Homodimeric domain of signal transducing histidine kinase"/>
    <property type="match status" value="1"/>
</dbReference>
<dbReference type="PROSITE" id="PS50110">
    <property type="entry name" value="RESPONSE_REGULATORY"/>
    <property type="match status" value="1"/>
</dbReference>
<name>A0A830HXD7_9CHLO</name>
<keyword evidence="4" id="KW-0808">Transferase</keyword>
<dbReference type="InterPro" id="IPR004358">
    <property type="entry name" value="Sig_transdc_His_kin-like_C"/>
</dbReference>
<dbReference type="Gene3D" id="3.40.50.2300">
    <property type="match status" value="1"/>
</dbReference>
<feature type="region of interest" description="Disordered" evidence="8">
    <location>
        <begin position="390"/>
        <end position="431"/>
    </location>
</feature>
<evidence type="ECO:0000313" key="12">
    <source>
        <dbReference type="Proteomes" id="UP000660262"/>
    </source>
</evidence>
<keyword evidence="12" id="KW-1185">Reference proteome</keyword>
<feature type="compositionally biased region" description="Basic and acidic residues" evidence="8">
    <location>
        <begin position="7"/>
        <end position="41"/>
    </location>
</feature>
<evidence type="ECO:0000256" key="7">
    <source>
        <dbReference type="PROSITE-ProRule" id="PRU00169"/>
    </source>
</evidence>
<dbReference type="SUPFAM" id="SSF55781">
    <property type="entry name" value="GAF domain-like"/>
    <property type="match status" value="1"/>
</dbReference>
<evidence type="ECO:0000256" key="5">
    <source>
        <dbReference type="ARBA" id="ARBA00022777"/>
    </source>
</evidence>
<evidence type="ECO:0000259" key="10">
    <source>
        <dbReference type="PROSITE" id="PS50110"/>
    </source>
</evidence>
<dbReference type="SMART" id="SM00387">
    <property type="entry name" value="HATPase_c"/>
    <property type="match status" value="1"/>
</dbReference>
<dbReference type="InterPro" id="IPR003018">
    <property type="entry name" value="GAF"/>
</dbReference>
<dbReference type="EMBL" id="BNJQ01000037">
    <property type="protein sequence ID" value="GHP11882.1"/>
    <property type="molecule type" value="Genomic_DNA"/>
</dbReference>
<dbReference type="InterPro" id="IPR003594">
    <property type="entry name" value="HATPase_dom"/>
</dbReference>
<dbReference type="GO" id="GO:0000155">
    <property type="term" value="F:phosphorelay sensor kinase activity"/>
    <property type="evidence" value="ECO:0007669"/>
    <property type="project" value="InterPro"/>
</dbReference>
<gene>
    <name evidence="11" type="ORF">PPROV_001060900</name>
</gene>
<dbReference type="SUPFAM" id="SSF52172">
    <property type="entry name" value="CheY-like"/>
    <property type="match status" value="1"/>
</dbReference>
<feature type="modified residue" description="4-aspartylphosphate" evidence="7">
    <location>
        <position position="774"/>
    </location>
</feature>
<dbReference type="SMART" id="SM00065">
    <property type="entry name" value="GAF"/>
    <property type="match status" value="1"/>
</dbReference>
<dbReference type="Pfam" id="PF02518">
    <property type="entry name" value="HATPase_c"/>
    <property type="match status" value="1"/>
</dbReference>
<dbReference type="InterPro" id="IPR029016">
    <property type="entry name" value="GAF-like_dom_sf"/>
</dbReference>
<evidence type="ECO:0000256" key="4">
    <source>
        <dbReference type="ARBA" id="ARBA00022679"/>
    </source>
</evidence>
<dbReference type="InterPro" id="IPR001789">
    <property type="entry name" value="Sig_transdc_resp-reg_receiver"/>
</dbReference>
<dbReference type="Gene3D" id="1.10.287.130">
    <property type="match status" value="1"/>
</dbReference>
<sequence>MSWSSDGLHREVQEVAQREPDLRQLKREDIEDWLKESEKNSRNQSRSSLHNSDNDNTSSKTSEGKSSLDEANLTKVMDMCTRNVVRPNDANNGMFDGALRCSSAARTGEQGDDVGTVEQDERVVSTLSLSMKEKQLKPRYEEMTDKHVTQNGFTNSAHDESTGEYTGLREKPSDDPARLDVLRSLNLLDQNNREARFNAYTSLAQRIFNTDMCFISLVDENRQWFLSNQGLPGVDETARNISFCGWTLLSREPTTLVVRDATKDPRFKNNPLVTDSPHIRSYCGTPIVIDSTGVPGMTGSFRIGTLCIIDRTPRNISDEHRRVLEIIAEMVAEEVGSCVRDRKLRKELENALERAQDGSKAKERFVATMSHELRTPLNAVVNASELLQQHMHSRTKSGESSRRLLKRRKAPSSSEGNDEDDAAETQDDKCEEEELHAVLQTASMQMIDLINNVLDFSKFNEKSTTIEPSPMNVRDAAQQAVKIAEMAAIGRHDFNTEFHMSEDVPACVLLDGHIIRQVLTNLCANAVKFTPNGGNVRLSVNIAPPSWREIMQVEGQPPPVTHGMSMEEIRLIKQYTNVQPLELMFTVSDSGIGVEREKRQDIFKVFTQADDNVNRVFGGSGLGLAICSKLVEFMHGGIWVTSSGKDKGSQFKFVVRAYTADGLFCPRPEDYSAVSEASSSRSLLVNADAVTTDDVANLDVKEIGSEATDAEIFESMRVMVVDDNATNRLVMKKQLRGLKMDQDHVTFADSGVVALENLVNSEAEATMPDVVLMDLHMPVMDGYTATAAIKGGAKGVQKYLHMASPENSEEMITKYGSLAENAKTATSKKTPAIIAFTADCSADSDKILNQLGITHKLVKPVRRDELMITLANVMRRRKA</sequence>
<dbReference type="Pfam" id="PF01590">
    <property type="entry name" value="GAF"/>
    <property type="match status" value="1"/>
</dbReference>
<dbReference type="PANTHER" id="PTHR43047">
    <property type="entry name" value="TWO-COMPONENT HISTIDINE PROTEIN KINASE"/>
    <property type="match status" value="1"/>
</dbReference>
<dbReference type="OrthoDB" id="539901at2759"/>
<protein>
    <recommendedName>
        <fullName evidence="2">histidine kinase</fullName>
        <ecNumber evidence="2">2.7.13.3</ecNumber>
    </recommendedName>
</protein>
<dbReference type="Pfam" id="PF00512">
    <property type="entry name" value="HisKA"/>
    <property type="match status" value="1"/>
</dbReference>
<dbReference type="PROSITE" id="PS50109">
    <property type="entry name" value="HIS_KIN"/>
    <property type="match status" value="1"/>
</dbReference>
<evidence type="ECO:0000313" key="11">
    <source>
        <dbReference type="EMBL" id="GHP11882.1"/>
    </source>
</evidence>
<evidence type="ECO:0000256" key="3">
    <source>
        <dbReference type="ARBA" id="ARBA00022553"/>
    </source>
</evidence>
<feature type="compositionally biased region" description="Basic and acidic residues" evidence="8">
    <location>
        <begin position="157"/>
        <end position="176"/>
    </location>
</feature>
<organism evidence="11 12">
    <name type="scientific">Pycnococcus provasolii</name>
    <dbReference type="NCBI Taxonomy" id="41880"/>
    <lineage>
        <taxon>Eukaryota</taxon>
        <taxon>Viridiplantae</taxon>
        <taxon>Chlorophyta</taxon>
        <taxon>Pseudoscourfieldiophyceae</taxon>
        <taxon>Pseudoscourfieldiales</taxon>
        <taxon>Pycnococcaceae</taxon>
        <taxon>Pycnococcus</taxon>
    </lineage>
</organism>
<evidence type="ECO:0000256" key="6">
    <source>
        <dbReference type="ARBA" id="ARBA00023170"/>
    </source>
</evidence>
<dbReference type="InterPro" id="IPR011006">
    <property type="entry name" value="CheY-like_superfamily"/>
</dbReference>
<dbReference type="CDD" id="cd17546">
    <property type="entry name" value="REC_hyHK_CKI1_RcsC-like"/>
    <property type="match status" value="1"/>
</dbReference>